<dbReference type="AlphaFoldDB" id="A0A1G4MHW3"/>
<evidence type="ECO:0000256" key="1">
    <source>
        <dbReference type="SAM" id="MobiDB-lite"/>
    </source>
</evidence>
<sequence length="352" mass="38841">MSSNLSQLLRNSKIAQVPRSTKPLTSAGPKYAPTHQIIETKPSTLHRQEWGLKASLPSKIKTKYIVYNDLDTLERLTTFETNGGAQWNRLRFQELGVAPRYNPGKANPLFEMSSSTKNQLIPLSSLLNINASTSRRDVEKKLAQMRGLRGAFKKWLLDRDPEALKNKSFNMKDMSENAVEFLTETLNPAADAQSSTLQRVVGTGGLSYNLTGRLKQSPNGVISKTVVPGRFLNVESNDRLAAIGGFVANAGSSSVNTSQADYSMGDFVRELKFPFAVNHASVQENGKVVLRAKVVSGISSKARMQMTGRNYQQRPLKRTPVPPMSSEDSTKHAEELLNILTNFDSGKGKKLK</sequence>
<organism evidence="2 3">
    <name type="scientific">Lachancea fermentati</name>
    <name type="common">Zygosaccharomyces fermentati</name>
    <dbReference type="NCBI Taxonomy" id="4955"/>
    <lineage>
        <taxon>Eukaryota</taxon>
        <taxon>Fungi</taxon>
        <taxon>Dikarya</taxon>
        <taxon>Ascomycota</taxon>
        <taxon>Saccharomycotina</taxon>
        <taxon>Saccharomycetes</taxon>
        <taxon>Saccharomycetales</taxon>
        <taxon>Saccharomycetaceae</taxon>
        <taxon>Lachancea</taxon>
    </lineage>
</organism>
<dbReference type="Proteomes" id="UP000190831">
    <property type="component" value="Chromosome G"/>
</dbReference>
<dbReference type="GO" id="GO:0005763">
    <property type="term" value="C:mitochondrial small ribosomal subunit"/>
    <property type="evidence" value="ECO:0007669"/>
    <property type="project" value="TreeGrafter"/>
</dbReference>
<dbReference type="OMA" id="KNAPGKH"/>
<evidence type="ECO:0000313" key="2">
    <source>
        <dbReference type="EMBL" id="SCW03434.1"/>
    </source>
</evidence>
<dbReference type="PANTHER" id="PTHR28058:SF1">
    <property type="entry name" value="SMALL RIBOSOMAL SUBUNIT PROTEIN BS1M"/>
    <property type="match status" value="1"/>
</dbReference>
<gene>
    <name evidence="2" type="ORF">LAFE_0G10330G</name>
</gene>
<dbReference type="STRING" id="4955.A0A1G4MHW3"/>
<dbReference type="PIRSF" id="PIRSF018156">
    <property type="entry name" value="MRPL51_fungal"/>
    <property type="match status" value="1"/>
</dbReference>
<name>A0A1G4MHW3_LACFM</name>
<dbReference type="GO" id="GO:0070124">
    <property type="term" value="P:mitochondrial translational initiation"/>
    <property type="evidence" value="ECO:0007669"/>
    <property type="project" value="TreeGrafter"/>
</dbReference>
<dbReference type="OrthoDB" id="2735536at2759"/>
<feature type="compositionally biased region" description="Polar residues" evidence="1">
    <location>
        <begin position="1"/>
        <end position="24"/>
    </location>
</feature>
<reference evidence="2 3" key="1">
    <citation type="submission" date="2016-03" db="EMBL/GenBank/DDBJ databases">
        <authorList>
            <person name="Devillers H."/>
        </authorList>
    </citation>
    <scope>NUCLEOTIDE SEQUENCE [LARGE SCALE GENOMIC DNA]</scope>
    <source>
        <strain evidence="2">CBS 6772</strain>
    </source>
</reference>
<dbReference type="EMBL" id="LT598486">
    <property type="protein sequence ID" value="SCW03434.1"/>
    <property type="molecule type" value="Genomic_DNA"/>
</dbReference>
<accession>A0A1G4MHW3</accession>
<dbReference type="Pfam" id="PF11709">
    <property type="entry name" value="Mit_ribos_Mrp51"/>
    <property type="match status" value="1"/>
</dbReference>
<dbReference type="PANTHER" id="PTHR28058">
    <property type="entry name" value="37S RIBOSOMAL PROTEIN MRP51, MITOCHONDRIAL"/>
    <property type="match status" value="1"/>
</dbReference>
<feature type="region of interest" description="Disordered" evidence="1">
    <location>
        <begin position="1"/>
        <end position="31"/>
    </location>
</feature>
<keyword evidence="3" id="KW-1185">Reference proteome</keyword>
<feature type="region of interest" description="Disordered" evidence="1">
    <location>
        <begin position="308"/>
        <end position="331"/>
    </location>
</feature>
<dbReference type="InterPro" id="IPR016712">
    <property type="entry name" value="Rbsml_bS1m-like"/>
</dbReference>
<evidence type="ECO:0000313" key="3">
    <source>
        <dbReference type="Proteomes" id="UP000190831"/>
    </source>
</evidence>
<protein>
    <submittedName>
        <fullName evidence="2">LAFE_0G10330g1_1</fullName>
    </submittedName>
</protein>
<dbReference type="GO" id="GO:0003735">
    <property type="term" value="F:structural constituent of ribosome"/>
    <property type="evidence" value="ECO:0007669"/>
    <property type="project" value="TreeGrafter"/>
</dbReference>
<proteinExistence type="predicted"/>